<dbReference type="KEGG" id="kge:TQ33_1076"/>
<dbReference type="OrthoDB" id="34373at2"/>
<proteinExistence type="predicted"/>
<dbReference type="Proteomes" id="UP000034071">
    <property type="component" value="Chromosome"/>
</dbReference>
<protein>
    <recommendedName>
        <fullName evidence="4">MerC mercury resistance protein</fullName>
    </recommendedName>
</protein>
<gene>
    <name evidence="2" type="ORF">TQ33_1076</name>
</gene>
<dbReference type="InterPro" id="IPR004891">
    <property type="entry name" value="Mercury-R_MerC"/>
</dbReference>
<accession>A0A0F6TQA9</accession>
<keyword evidence="1" id="KW-1133">Transmembrane helix</keyword>
<evidence type="ECO:0008006" key="4">
    <source>
        <dbReference type="Google" id="ProtNLM"/>
    </source>
</evidence>
<dbReference type="RefSeq" id="WP_046561155.1">
    <property type="nucleotide sequence ID" value="NZ_CP010975.1"/>
</dbReference>
<name>A0A0F6TQA9_9GAMM</name>
<dbReference type="AlphaFoldDB" id="A0A0F6TQA9"/>
<dbReference type="Pfam" id="PF03203">
    <property type="entry name" value="MerC"/>
    <property type="match status" value="1"/>
</dbReference>
<feature type="transmembrane region" description="Helical" evidence="1">
    <location>
        <begin position="12"/>
        <end position="33"/>
    </location>
</feature>
<evidence type="ECO:0000256" key="1">
    <source>
        <dbReference type="SAM" id="Phobius"/>
    </source>
</evidence>
<reference evidence="2 3" key="1">
    <citation type="submission" date="2015-02" db="EMBL/GenBank/DDBJ databases">
        <title>Complete genome sequence of Kangiella geojedonensis strain YCS-5T.</title>
        <authorList>
            <person name="Kim K.M."/>
        </authorList>
    </citation>
    <scope>NUCLEOTIDE SEQUENCE [LARGE SCALE GENOMIC DNA]</scope>
    <source>
        <strain evidence="2 3">YCS-5</strain>
    </source>
</reference>
<keyword evidence="1" id="KW-0812">Transmembrane</keyword>
<feature type="transmembrane region" description="Helical" evidence="1">
    <location>
        <begin position="72"/>
        <end position="92"/>
    </location>
</feature>
<keyword evidence="1" id="KW-0472">Membrane</keyword>
<sequence length="135" mass="14697">MQNPQPISDKIAISLSLACAVHCLITPFLLVAMPSLAVLGLGDELFHKTMAILVIPTSIISLTIGCKTHKKYRLLMLSFIGLTLLISALMLHENLGEIGEKLLTVIGAAFISYSHYSNFKLCQAIKHCPCSEDSK</sequence>
<evidence type="ECO:0000313" key="2">
    <source>
        <dbReference type="EMBL" id="AKE52037.1"/>
    </source>
</evidence>
<dbReference type="HOGENOM" id="CLU_135628_0_1_6"/>
<organism evidence="2 3">
    <name type="scientific">Kangiella geojedonensis</name>
    <dbReference type="NCBI Taxonomy" id="914150"/>
    <lineage>
        <taxon>Bacteria</taxon>
        <taxon>Pseudomonadati</taxon>
        <taxon>Pseudomonadota</taxon>
        <taxon>Gammaproteobacteria</taxon>
        <taxon>Kangiellales</taxon>
        <taxon>Kangiellaceae</taxon>
        <taxon>Kangiella</taxon>
    </lineage>
</organism>
<feature type="transmembrane region" description="Helical" evidence="1">
    <location>
        <begin position="98"/>
        <end position="116"/>
    </location>
</feature>
<keyword evidence="3" id="KW-1185">Reference proteome</keyword>
<feature type="transmembrane region" description="Helical" evidence="1">
    <location>
        <begin position="45"/>
        <end position="65"/>
    </location>
</feature>
<dbReference type="EMBL" id="CP010975">
    <property type="protein sequence ID" value="AKE52037.1"/>
    <property type="molecule type" value="Genomic_DNA"/>
</dbReference>
<dbReference type="STRING" id="914150.TQ33_1076"/>
<dbReference type="GO" id="GO:0015097">
    <property type="term" value="F:mercury ion transmembrane transporter activity"/>
    <property type="evidence" value="ECO:0007669"/>
    <property type="project" value="InterPro"/>
</dbReference>
<evidence type="ECO:0000313" key="3">
    <source>
        <dbReference type="Proteomes" id="UP000034071"/>
    </source>
</evidence>
<dbReference type="GO" id="GO:0016020">
    <property type="term" value="C:membrane"/>
    <property type="evidence" value="ECO:0007669"/>
    <property type="project" value="InterPro"/>
</dbReference>